<sequence length="135" mass="15539">MKALDLSLVLLPYIYEDLGDDYHHAIIAVTDSLHSKISFNLLALSPSECDWLSSAKSILDVFKFKTNIKLRHAKKTKIKFTPPMILMLKIQLIKPFKFMTMKHISLQLLTLVYSPLINDACDYAKHFSEYHANVQ</sequence>
<protein>
    <submittedName>
        <fullName evidence="1">CLUMA_CG016618, isoform A</fullName>
    </submittedName>
</protein>
<dbReference type="AlphaFoldDB" id="A0A1J1ITU5"/>
<evidence type="ECO:0000313" key="1">
    <source>
        <dbReference type="EMBL" id="CRL03536.1"/>
    </source>
</evidence>
<gene>
    <name evidence="1" type="ORF">CLUMA_CG016618</name>
</gene>
<reference evidence="1 2" key="1">
    <citation type="submission" date="2015-04" db="EMBL/GenBank/DDBJ databases">
        <authorList>
            <person name="Syromyatnikov M.Y."/>
            <person name="Popov V.N."/>
        </authorList>
    </citation>
    <scope>NUCLEOTIDE SEQUENCE [LARGE SCALE GENOMIC DNA]</scope>
</reference>
<dbReference type="EMBL" id="CVRI01000059">
    <property type="protein sequence ID" value="CRL03536.1"/>
    <property type="molecule type" value="Genomic_DNA"/>
</dbReference>
<dbReference type="Proteomes" id="UP000183832">
    <property type="component" value="Unassembled WGS sequence"/>
</dbReference>
<keyword evidence="2" id="KW-1185">Reference proteome</keyword>
<organism evidence="1 2">
    <name type="scientific">Clunio marinus</name>
    <dbReference type="NCBI Taxonomy" id="568069"/>
    <lineage>
        <taxon>Eukaryota</taxon>
        <taxon>Metazoa</taxon>
        <taxon>Ecdysozoa</taxon>
        <taxon>Arthropoda</taxon>
        <taxon>Hexapoda</taxon>
        <taxon>Insecta</taxon>
        <taxon>Pterygota</taxon>
        <taxon>Neoptera</taxon>
        <taxon>Endopterygota</taxon>
        <taxon>Diptera</taxon>
        <taxon>Nematocera</taxon>
        <taxon>Chironomoidea</taxon>
        <taxon>Chironomidae</taxon>
        <taxon>Clunio</taxon>
    </lineage>
</organism>
<name>A0A1J1ITU5_9DIPT</name>
<accession>A0A1J1ITU5</accession>
<evidence type="ECO:0000313" key="2">
    <source>
        <dbReference type="Proteomes" id="UP000183832"/>
    </source>
</evidence>
<proteinExistence type="predicted"/>